<dbReference type="PRINTS" id="PR00258">
    <property type="entry name" value="SPERACTRCPTR"/>
</dbReference>
<dbReference type="SMART" id="SM00202">
    <property type="entry name" value="SR"/>
    <property type="match status" value="4"/>
</dbReference>
<dbReference type="InterPro" id="IPR036772">
    <property type="entry name" value="SRCR-like_dom_sf"/>
</dbReference>
<proteinExistence type="predicted"/>
<dbReference type="PROSITE" id="PS50287">
    <property type="entry name" value="SRCR_2"/>
    <property type="match status" value="5"/>
</dbReference>
<feature type="domain" description="SRCR" evidence="5">
    <location>
        <begin position="72"/>
        <end position="93"/>
    </location>
</feature>
<dbReference type="Proteomes" id="UP000034805">
    <property type="component" value="Unassembled WGS sequence"/>
</dbReference>
<evidence type="ECO:0000313" key="6">
    <source>
        <dbReference type="EMBL" id="KPP72982.1"/>
    </source>
</evidence>
<comment type="caution">
    <text evidence="6">The sequence shown here is derived from an EMBL/GenBank/DDBJ whole genome shotgun (WGS) entry which is preliminary data.</text>
</comment>
<keyword evidence="6" id="KW-0675">Receptor</keyword>
<feature type="domain" description="SRCR" evidence="5">
    <location>
        <begin position="263"/>
        <end position="359"/>
    </location>
</feature>
<comment type="caution">
    <text evidence="4">Lacks conserved residue(s) required for the propagation of feature annotation.</text>
</comment>
<feature type="non-terminal residue" evidence="6">
    <location>
        <position position="1"/>
    </location>
</feature>
<feature type="domain" description="SRCR" evidence="5">
    <location>
        <begin position="1"/>
        <end position="67"/>
    </location>
</feature>
<evidence type="ECO:0000256" key="2">
    <source>
        <dbReference type="ARBA" id="ARBA00022737"/>
    </source>
</evidence>
<dbReference type="Pfam" id="PF00530">
    <property type="entry name" value="SRCR"/>
    <property type="match status" value="4"/>
</dbReference>
<evidence type="ECO:0000256" key="3">
    <source>
        <dbReference type="ARBA" id="ARBA00023157"/>
    </source>
</evidence>
<dbReference type="PANTHER" id="PTHR19331:SF468">
    <property type="entry name" value="SCAVENGER RECEPTOR CYSTEINE-RICH TYPE 1 PROTEIN M160"/>
    <property type="match status" value="1"/>
</dbReference>
<feature type="disulfide bond" evidence="4">
    <location>
        <begin position="37"/>
        <end position="47"/>
    </location>
</feature>
<keyword evidence="1" id="KW-0732">Signal</keyword>
<keyword evidence="2" id="KW-0677">Repeat</keyword>
<evidence type="ECO:0000313" key="7">
    <source>
        <dbReference type="Proteomes" id="UP000034805"/>
    </source>
</evidence>
<feature type="disulfide bond" evidence="4">
    <location>
        <begin position="227"/>
        <end position="237"/>
    </location>
</feature>
<accession>A0A0P7XCU2</accession>
<dbReference type="Gene3D" id="3.10.250.10">
    <property type="entry name" value="SRCR-like domain"/>
    <property type="match status" value="5"/>
</dbReference>
<feature type="disulfide bond" evidence="4">
    <location>
        <begin position="196"/>
        <end position="257"/>
    </location>
</feature>
<evidence type="ECO:0000259" key="5">
    <source>
        <dbReference type="PROSITE" id="PS50287"/>
    </source>
</evidence>
<dbReference type="GO" id="GO:0016020">
    <property type="term" value="C:membrane"/>
    <property type="evidence" value="ECO:0007669"/>
    <property type="project" value="InterPro"/>
</dbReference>
<feature type="domain" description="SRCR" evidence="5">
    <location>
        <begin position="94"/>
        <end position="138"/>
    </location>
</feature>
<dbReference type="AlphaFoldDB" id="A0A0P7XCU2"/>
<organism evidence="6 7">
    <name type="scientific">Scleropages formosus</name>
    <name type="common">Asian bonytongue</name>
    <name type="synonym">Osteoglossum formosum</name>
    <dbReference type="NCBI Taxonomy" id="113540"/>
    <lineage>
        <taxon>Eukaryota</taxon>
        <taxon>Metazoa</taxon>
        <taxon>Chordata</taxon>
        <taxon>Craniata</taxon>
        <taxon>Vertebrata</taxon>
        <taxon>Euteleostomi</taxon>
        <taxon>Actinopterygii</taxon>
        <taxon>Neopterygii</taxon>
        <taxon>Teleostei</taxon>
        <taxon>Osteoglossocephala</taxon>
        <taxon>Osteoglossomorpha</taxon>
        <taxon>Osteoglossiformes</taxon>
        <taxon>Osteoglossidae</taxon>
        <taxon>Scleropages</taxon>
    </lineage>
</organism>
<dbReference type="FunFam" id="3.10.250.10:FF:000012">
    <property type="entry name" value="CD163 molecule like 1"/>
    <property type="match status" value="1"/>
</dbReference>
<dbReference type="PANTHER" id="PTHR19331">
    <property type="entry name" value="SCAVENGER RECEPTOR DOMAIN-CONTAINING"/>
    <property type="match status" value="1"/>
</dbReference>
<dbReference type="EMBL" id="JARO02002314">
    <property type="protein sequence ID" value="KPP72982.1"/>
    <property type="molecule type" value="Genomic_DNA"/>
</dbReference>
<feature type="domain" description="SRCR" evidence="5">
    <location>
        <begin position="149"/>
        <end position="258"/>
    </location>
</feature>
<dbReference type="InterPro" id="IPR001190">
    <property type="entry name" value="SRCR"/>
</dbReference>
<sequence length="359" mass="39260">DAEVVCRQLGCGIPAKVLGGSAFGTGVHQMWTERIQCRGNESHVSFCPKSPTRKPCSHGNNVGLQCSGYVKGRLVGGSDRCSGRVQLQYLTEWGTGSGPIWADMFECQGKETHLSQCTVSSWNRVACSHGNDAGVICTGSSLSTLNGMVRLSGESACEGQLEVHHQHMWSRVLMDAWSFREASVVCRQLGYAQVVCRQLQCGAAITDPVPTFLGSGTGPIWLDEVGCKGHEMSLWDCPSVQWGQHDCRHRDDVQVVCSEYKDLRLAEGCTGQLEVYYNGTWGNVCFNQMDTNTASLICQQLNCGKSGTVSSTRSRLKGAPNWLDTVKCRPHDSTLWQCPSSPWGQNKCDEHEVALITCE</sequence>
<evidence type="ECO:0000256" key="1">
    <source>
        <dbReference type="ARBA" id="ARBA00022729"/>
    </source>
</evidence>
<dbReference type="SUPFAM" id="SSF56487">
    <property type="entry name" value="SRCR-like"/>
    <property type="match status" value="5"/>
</dbReference>
<keyword evidence="3 4" id="KW-1015">Disulfide bond</keyword>
<name>A0A0P7XCU2_SCLFO</name>
<evidence type="ECO:0000256" key="4">
    <source>
        <dbReference type="PROSITE-ProRule" id="PRU00196"/>
    </source>
</evidence>
<feature type="non-terminal residue" evidence="6">
    <location>
        <position position="359"/>
    </location>
</feature>
<dbReference type="FunFam" id="3.10.250.10:FF:000057">
    <property type="entry name" value="Uncharacterized protein"/>
    <property type="match status" value="1"/>
</dbReference>
<protein>
    <submittedName>
        <fullName evidence="6">Scavenger receptor cysteine-rich type 1 protein M130-like</fullName>
    </submittedName>
</protein>
<feature type="disulfide bond" evidence="4">
    <location>
        <begin position="328"/>
        <end position="338"/>
    </location>
</feature>
<feature type="disulfide bond" evidence="4">
    <location>
        <begin position="107"/>
        <end position="117"/>
    </location>
</feature>
<gene>
    <name evidence="6" type="ORF">Z043_107971</name>
</gene>
<reference evidence="6 7" key="1">
    <citation type="submission" date="2015-08" db="EMBL/GenBank/DDBJ databases">
        <title>The genome of the Asian arowana (Scleropages formosus).</title>
        <authorList>
            <person name="Tan M.H."/>
            <person name="Gan H.M."/>
            <person name="Croft L.J."/>
            <person name="Austin C.M."/>
        </authorList>
    </citation>
    <scope>NUCLEOTIDE SEQUENCE [LARGE SCALE GENOMIC DNA]</scope>
    <source>
        <strain evidence="6">Aro1</strain>
    </source>
</reference>